<feature type="chain" id="PRO_5046441042" evidence="2">
    <location>
        <begin position="24"/>
        <end position="955"/>
    </location>
</feature>
<dbReference type="RefSeq" id="WP_377125315.1">
    <property type="nucleotide sequence ID" value="NZ_JBHUON010000007.1"/>
</dbReference>
<accession>A0ABW5XQW8</accession>
<evidence type="ECO:0000256" key="2">
    <source>
        <dbReference type="SAM" id="SignalP"/>
    </source>
</evidence>
<proteinExistence type="predicted"/>
<dbReference type="SUPFAM" id="SSF56935">
    <property type="entry name" value="Porins"/>
    <property type="match status" value="1"/>
</dbReference>
<dbReference type="EMBL" id="JBHUON010000007">
    <property type="protein sequence ID" value="MFD2864587.1"/>
    <property type="molecule type" value="Genomic_DNA"/>
</dbReference>
<feature type="compositionally biased region" description="Low complexity" evidence="1">
    <location>
        <begin position="442"/>
        <end position="460"/>
    </location>
</feature>
<name>A0ABW5XQW8_9SPHI</name>
<gene>
    <name evidence="4" type="ORF">ACFSYC_07770</name>
</gene>
<organism evidence="4 5">
    <name type="scientific">Mucilaginibacter antarcticus</name>
    <dbReference type="NCBI Taxonomy" id="1855725"/>
    <lineage>
        <taxon>Bacteria</taxon>
        <taxon>Pseudomonadati</taxon>
        <taxon>Bacteroidota</taxon>
        <taxon>Sphingobacteriia</taxon>
        <taxon>Sphingobacteriales</taxon>
        <taxon>Sphingobacteriaceae</taxon>
        <taxon>Mucilaginibacter</taxon>
    </lineage>
</organism>
<protein>
    <submittedName>
        <fullName evidence="4">Outer membrane beta-barrel protein</fullName>
    </submittedName>
</protein>
<sequence>MKTQLKLALALLISMVAFSTARAQQPKKDTIKVGTITGILRDSAHNYAMQSSTLSLYKIAGNELVAYQLSNTLGKYTMKEVPVGVPLRIIATHIGYMSNKKEFTISPKTKTIDLGTMNLTKIDKTLNEVVITADVAPMQMRGDTLEFNAAAFKLDTNAVAEDLLRALPGVTVWADGIITVNGKKINELLVMGKSFFGGDNKIALQNIPKNSIKKIQVYQDKNDEDPLNPKTNMNIVLKKDKQDGVFGKFGIGGGTRKHYAADGMITYFSPKNNFSLVGAANDVNKRAGDVSTLMGFNSFKGEGINSDYHSDFRQQGYNIFRGGGFTGSHDFSKEGDTRQAYYKTNMLKGEMFSSTNINNTTSNGTSEETLPTTPLDQTKYKVNRTSTGDRKSDNFNIRANASYDKRFQYGSINGTIYANSNRGTSSNTSISNAFNERSGIGSVDSKQSKSDNSSNNLSGNFRGTIQRQYDFAKRKNKWFSMDLSYNFNLGNEDNNSREITDFKATDAAQNLYIDRLYNSRNKSSNHTLTTTFSGITQYFARRFRLFQVGIGNTIAVYDNNENRQVSNWDTVTKMYVINQSLTNVSHYKTVDEKPSISFSKSFSKSLDNRYSKYLSINATARGQMYSQRNSALQSIQNLDRTYHYFIPTASISYSNYQYGDFSKNYDLSYSTNVQFPTVDQIAPIYDNSNIYDVPIGNPNLRPSYNHQLSFTYSFYDQKTKNAMNSYLSLSAGITKDNIIDSSVYDNSIGRRIRTSINGSGRRYLNYSGYINKAYRFKDHQVQLNGNSSFSYSRYGTVVNGTVYDVNNASGNLSGAATYTYKSIWTASAEERVDGGKITQVGFSQNTYYTWSTRAGVAFAFPRSIFFNSRVEFNNTKSSGVKDNVYYTILNADIGYRFLKGAEAEIKISALDILRQNQSFRNYINANTVQSTRTNVLSQYFMLTLAYYPRKFGMKK</sequence>
<keyword evidence="5" id="KW-1185">Reference proteome</keyword>
<dbReference type="Proteomes" id="UP001597601">
    <property type="component" value="Unassembled WGS sequence"/>
</dbReference>
<dbReference type="InterPro" id="IPR041700">
    <property type="entry name" value="OMP_b-brl_3"/>
</dbReference>
<keyword evidence="2" id="KW-0732">Signal</keyword>
<reference evidence="5" key="1">
    <citation type="journal article" date="2019" name="Int. J. Syst. Evol. Microbiol.">
        <title>The Global Catalogue of Microorganisms (GCM) 10K type strain sequencing project: providing services to taxonomists for standard genome sequencing and annotation.</title>
        <authorList>
            <consortium name="The Broad Institute Genomics Platform"/>
            <consortium name="The Broad Institute Genome Sequencing Center for Infectious Disease"/>
            <person name="Wu L."/>
            <person name="Ma J."/>
        </authorList>
    </citation>
    <scope>NUCLEOTIDE SEQUENCE [LARGE SCALE GENOMIC DNA]</scope>
    <source>
        <strain evidence="5">KCTC 52232</strain>
    </source>
</reference>
<feature type="signal peptide" evidence="2">
    <location>
        <begin position="1"/>
        <end position="23"/>
    </location>
</feature>
<feature type="domain" description="Outer membrane protein beta-barrel" evidence="3">
    <location>
        <begin position="475"/>
        <end position="946"/>
    </location>
</feature>
<evidence type="ECO:0000313" key="5">
    <source>
        <dbReference type="Proteomes" id="UP001597601"/>
    </source>
</evidence>
<dbReference type="Pfam" id="PF14905">
    <property type="entry name" value="OMP_b-brl_3"/>
    <property type="match status" value="1"/>
</dbReference>
<evidence type="ECO:0000259" key="3">
    <source>
        <dbReference type="Pfam" id="PF14905"/>
    </source>
</evidence>
<evidence type="ECO:0000313" key="4">
    <source>
        <dbReference type="EMBL" id="MFD2864587.1"/>
    </source>
</evidence>
<feature type="region of interest" description="Disordered" evidence="1">
    <location>
        <begin position="438"/>
        <end position="461"/>
    </location>
</feature>
<evidence type="ECO:0000256" key="1">
    <source>
        <dbReference type="SAM" id="MobiDB-lite"/>
    </source>
</evidence>
<comment type="caution">
    <text evidence="4">The sequence shown here is derived from an EMBL/GenBank/DDBJ whole genome shotgun (WGS) entry which is preliminary data.</text>
</comment>